<evidence type="ECO:0000256" key="2">
    <source>
        <dbReference type="ARBA" id="ARBA00022737"/>
    </source>
</evidence>
<dbReference type="Gene3D" id="1.25.40.10">
    <property type="entry name" value="Tetratricopeptide repeat domain"/>
    <property type="match status" value="6"/>
</dbReference>
<feature type="repeat" description="PPR" evidence="3">
    <location>
        <begin position="370"/>
        <end position="404"/>
    </location>
</feature>
<feature type="repeat" description="PPR" evidence="3">
    <location>
        <begin position="814"/>
        <end position="848"/>
    </location>
</feature>
<dbReference type="NCBIfam" id="TIGR00756">
    <property type="entry name" value="PPR"/>
    <property type="match status" value="14"/>
</dbReference>
<evidence type="ECO:0000256" key="1">
    <source>
        <dbReference type="ARBA" id="ARBA00007626"/>
    </source>
</evidence>
<dbReference type="InterPro" id="IPR002885">
    <property type="entry name" value="PPR_rpt"/>
</dbReference>
<sequence length="1059" mass="120340">MIFCKLPKSKRFSTFTRSPSRSSSSSSSRGNHQSILSLVTLLKSSVNPSLKHYNNFLLQLFKTKKFRFITHFISQLNSNQIEGDHITHSIFTRALLKQHHYEKAVEFINTQIGKTPTILQNRILDSLVQGFCVNAKDPERGFSVLQDYLKIDGIIPSSFTFCALISSFSRQGKMDRAIEVLEVMTDEKFKYPFDNFVFSAVISGFINVGKPELAVGFYEIAAKSTALQMNIVTYTCILSAYCRLKRFEQVSELLNRVEKDGLASDVVFYGNLVYELFRAGTVMEALQKHNEMVERKIEMDAISYTILIDGFSKEGLVEKAIGFLHVMEKEGIRPNLITFTTIISGFCKKGKLEEALRVFNLVNNLGMEVDEFAYATLIDGFCRIHDFDFVFHMLDEMNEKAVHPSVVTYNIIINGLCKVGRTNEAYDLLKGIHGDIVTYTTVLHGYIQEKDSMGLLMTKKTLEEAQVCMDVVMCNTLIKALFLIGSFEDAYTLYKGMPEMNLVANHVTFCTLIDGYCKYGRIEEALEVFDEFRRTSMNSVTCYNSIINGLCKTNMIDMAIQVFIELNERGMPLNPHIHQMLLHSIIKTKGQNGILDFVSRIKNLGLESFHIICNDALCCLCDGGFFESASDLYMFMRNNGSFFTINSYNSFLELLVKDQELGLEKICVSDFVKEFGIFDSRVSKIILHYLCMKDINIAIKFLKSRNNLKFPIPIFKKLIKNGRVIDAFNLMIGSKERLPFMDVVDYTILVDALFKEGYIRKALEICCLAMKHGVTLNVITYNSIINGLCHQGCFLEAFRLFDSLEKQKIDITPSEITYATLIDVLSKERYLLDAKELFERMILKGFKPNIRVYNSLINGYSKIGKLPEVLKIVADLDEKHVKPDEFTISAVINSFCRNGNMEGALEYYFDSRTNDLFPDLLGFFYLIRGLCSKGRMEESRSVLRDMLEIEKIVDLLKKVDTGDENESLDHFLDSLCDQGNIREAILLLDEIVRMFFPVGKKFDEGRIGLGGSQLLISDQDDGVCDDFEAYYNLLASLCSRGELKKANKVAKLLSGFDGG</sequence>
<dbReference type="Pfam" id="PF12854">
    <property type="entry name" value="PPR_1"/>
    <property type="match status" value="1"/>
</dbReference>
<dbReference type="PROSITE" id="PS51375">
    <property type="entry name" value="PPR"/>
    <property type="match status" value="14"/>
</dbReference>
<feature type="repeat" description="PPR" evidence="3">
    <location>
        <begin position="335"/>
        <end position="369"/>
    </location>
</feature>
<dbReference type="OrthoDB" id="185373at2759"/>
<accession>A0A9R1UZQ2</accession>
<keyword evidence="2" id="KW-0677">Repeat</keyword>
<gene>
    <name evidence="4" type="ORF">LSAT_V11C700364880</name>
</gene>
<feature type="repeat" description="PPR" evidence="3">
    <location>
        <begin position="884"/>
        <end position="918"/>
    </location>
</feature>
<dbReference type="InterPro" id="IPR011990">
    <property type="entry name" value="TPR-like_helical_dom_sf"/>
</dbReference>
<proteinExistence type="inferred from homology"/>
<dbReference type="PANTHER" id="PTHR47941">
    <property type="entry name" value="PENTATRICOPEPTIDE REPEAT-CONTAINING PROTEIN 3, MITOCHONDRIAL"/>
    <property type="match status" value="1"/>
</dbReference>
<feature type="repeat" description="PPR" evidence="3">
    <location>
        <begin position="505"/>
        <end position="539"/>
    </location>
</feature>
<feature type="repeat" description="PPR" evidence="3">
    <location>
        <begin position="300"/>
        <end position="334"/>
    </location>
</feature>
<dbReference type="AlphaFoldDB" id="A0A9R1UZQ2"/>
<evidence type="ECO:0000313" key="4">
    <source>
        <dbReference type="EMBL" id="KAJ0197015.1"/>
    </source>
</evidence>
<feature type="repeat" description="PPR" evidence="3">
    <location>
        <begin position="777"/>
        <end position="811"/>
    </location>
</feature>
<comment type="caution">
    <text evidence="4">The sequence shown here is derived from an EMBL/GenBank/DDBJ whole genome shotgun (WGS) entry which is preliminary data.</text>
</comment>
<feature type="repeat" description="PPR" evidence="3">
    <location>
        <begin position="230"/>
        <end position="264"/>
    </location>
</feature>
<dbReference type="Pfam" id="PF13041">
    <property type="entry name" value="PPR_2"/>
    <property type="match status" value="6"/>
</dbReference>
<evidence type="ECO:0000313" key="5">
    <source>
        <dbReference type="Proteomes" id="UP000235145"/>
    </source>
</evidence>
<reference evidence="4 5" key="1">
    <citation type="journal article" date="2017" name="Nat. Commun.">
        <title>Genome assembly with in vitro proximity ligation data and whole-genome triplication in lettuce.</title>
        <authorList>
            <person name="Reyes-Chin-Wo S."/>
            <person name="Wang Z."/>
            <person name="Yang X."/>
            <person name="Kozik A."/>
            <person name="Arikit S."/>
            <person name="Song C."/>
            <person name="Xia L."/>
            <person name="Froenicke L."/>
            <person name="Lavelle D.O."/>
            <person name="Truco M.J."/>
            <person name="Xia R."/>
            <person name="Zhu S."/>
            <person name="Xu C."/>
            <person name="Xu H."/>
            <person name="Xu X."/>
            <person name="Cox K."/>
            <person name="Korf I."/>
            <person name="Meyers B.C."/>
            <person name="Michelmore R.W."/>
        </authorList>
    </citation>
    <scope>NUCLEOTIDE SEQUENCE [LARGE SCALE GENOMIC DNA]</scope>
    <source>
        <strain evidence="5">cv. Salinas</strain>
        <tissue evidence="4">Seedlings</tissue>
    </source>
</reference>
<evidence type="ECO:0008006" key="6">
    <source>
        <dbReference type="Google" id="ProtNLM"/>
    </source>
</evidence>
<feature type="repeat" description="PPR" evidence="3">
    <location>
        <begin position="405"/>
        <end position="435"/>
    </location>
</feature>
<name>A0A9R1UZQ2_LACSA</name>
<feature type="repeat" description="PPR" evidence="3">
    <location>
        <begin position="849"/>
        <end position="883"/>
    </location>
</feature>
<organism evidence="4 5">
    <name type="scientific">Lactuca sativa</name>
    <name type="common">Garden lettuce</name>
    <dbReference type="NCBI Taxonomy" id="4236"/>
    <lineage>
        <taxon>Eukaryota</taxon>
        <taxon>Viridiplantae</taxon>
        <taxon>Streptophyta</taxon>
        <taxon>Embryophyta</taxon>
        <taxon>Tracheophyta</taxon>
        <taxon>Spermatophyta</taxon>
        <taxon>Magnoliopsida</taxon>
        <taxon>eudicotyledons</taxon>
        <taxon>Gunneridae</taxon>
        <taxon>Pentapetalae</taxon>
        <taxon>asterids</taxon>
        <taxon>campanulids</taxon>
        <taxon>Asterales</taxon>
        <taxon>Asteraceae</taxon>
        <taxon>Cichorioideae</taxon>
        <taxon>Cichorieae</taxon>
        <taxon>Lactucinae</taxon>
        <taxon>Lactuca</taxon>
    </lineage>
</organism>
<dbReference type="EMBL" id="NBSK02000007">
    <property type="protein sequence ID" value="KAJ0197015.1"/>
    <property type="molecule type" value="Genomic_DNA"/>
</dbReference>
<feature type="repeat" description="PPR" evidence="3">
    <location>
        <begin position="157"/>
        <end position="191"/>
    </location>
</feature>
<feature type="repeat" description="PPR" evidence="3">
    <location>
        <begin position="540"/>
        <end position="573"/>
    </location>
</feature>
<dbReference type="Gramene" id="rna-gnl|WGS:NBSK|LSAT_7X55601_mrna">
    <property type="protein sequence ID" value="cds-PLY84200.1"/>
    <property type="gene ID" value="gene-LSAT_7X55601"/>
</dbReference>
<feature type="repeat" description="PPR" evidence="3">
    <location>
        <begin position="742"/>
        <end position="776"/>
    </location>
</feature>
<protein>
    <recommendedName>
        <fullName evidence="6">Pentacotripeptide-repeat region of PRORP domain-containing protein</fullName>
    </recommendedName>
</protein>
<feature type="repeat" description="PPR" evidence="3">
    <location>
        <begin position="470"/>
        <end position="504"/>
    </location>
</feature>
<evidence type="ECO:0000256" key="3">
    <source>
        <dbReference type="PROSITE-ProRule" id="PRU00708"/>
    </source>
</evidence>
<dbReference type="Proteomes" id="UP000235145">
    <property type="component" value="Unassembled WGS sequence"/>
</dbReference>
<comment type="similarity">
    <text evidence="1">Belongs to the PPR family. P subfamily.</text>
</comment>
<dbReference type="Pfam" id="PF13812">
    <property type="entry name" value="PPR_3"/>
    <property type="match status" value="1"/>
</dbReference>
<keyword evidence="5" id="KW-1185">Reference proteome</keyword>
<dbReference type="Pfam" id="PF01535">
    <property type="entry name" value="PPR"/>
    <property type="match status" value="2"/>
</dbReference>